<gene>
    <name evidence="1" type="ORF">V8201_14255</name>
</gene>
<dbReference type="InterPro" id="IPR012337">
    <property type="entry name" value="RNaseH-like_sf"/>
</dbReference>
<evidence type="ECO:0000313" key="1">
    <source>
        <dbReference type="EMBL" id="MEI5688250.1"/>
    </source>
</evidence>
<dbReference type="Proteomes" id="UP001367771">
    <property type="component" value="Unassembled WGS sequence"/>
</dbReference>
<accession>A0ABU8H5L7</accession>
<dbReference type="InterPro" id="IPR036397">
    <property type="entry name" value="RNaseH_sf"/>
</dbReference>
<sequence>MYVFLDFEASSLAKRSYPIEVAWVFEDGREESHLIRPAAQWTDWDDAAEAIHHIPRATLAADGVAHDVVARRMVETLTGHDLFASAPSWDGKWLSALLRAAKLPRHALRLRDTEEAQRATATALLRDIVPVDMLGRTVADVVALAEVRDRDVPAHRALADARDEWRRWCLVRDAAQARA</sequence>
<dbReference type="SUPFAM" id="SSF53098">
    <property type="entry name" value="Ribonuclease H-like"/>
    <property type="match status" value="1"/>
</dbReference>
<dbReference type="Gene3D" id="3.30.420.10">
    <property type="entry name" value="Ribonuclease H-like superfamily/Ribonuclease H"/>
    <property type="match status" value="1"/>
</dbReference>
<keyword evidence="2" id="KW-1185">Reference proteome</keyword>
<name>A0ABU8H5L7_9SPHN</name>
<dbReference type="EMBL" id="JBBBDM010000008">
    <property type="protein sequence ID" value="MEI5688250.1"/>
    <property type="molecule type" value="Genomic_DNA"/>
</dbReference>
<protein>
    <submittedName>
        <fullName evidence="1">Transcriptional regulator</fullName>
    </submittedName>
</protein>
<evidence type="ECO:0000313" key="2">
    <source>
        <dbReference type="Proteomes" id="UP001367771"/>
    </source>
</evidence>
<reference evidence="1 2" key="1">
    <citation type="journal article" date="2013" name="Int. J. Syst. Evol. Microbiol.">
        <title>Sphingomonas kyungheensis sp. nov., a bacterium with ginsenoside-converting activity isolated from soil of a ginseng field.</title>
        <authorList>
            <person name="Son H.M."/>
            <person name="Yang J.E."/>
            <person name="Park Y."/>
            <person name="Han C.K."/>
            <person name="Kim S.G."/>
            <person name="Kook M."/>
            <person name="Yi T.H."/>
        </authorList>
    </citation>
    <scope>NUCLEOTIDE SEQUENCE [LARGE SCALE GENOMIC DNA]</scope>
    <source>
        <strain evidence="1 2">LMG 26582</strain>
    </source>
</reference>
<organism evidence="1 2">
    <name type="scientific">Sphingomonas kyungheensis</name>
    <dbReference type="NCBI Taxonomy" id="1069987"/>
    <lineage>
        <taxon>Bacteria</taxon>
        <taxon>Pseudomonadati</taxon>
        <taxon>Pseudomonadota</taxon>
        <taxon>Alphaproteobacteria</taxon>
        <taxon>Sphingomonadales</taxon>
        <taxon>Sphingomonadaceae</taxon>
        <taxon>Sphingomonas</taxon>
    </lineage>
</organism>
<proteinExistence type="predicted"/>
<comment type="caution">
    <text evidence="1">The sequence shown here is derived from an EMBL/GenBank/DDBJ whole genome shotgun (WGS) entry which is preliminary data.</text>
</comment>
<dbReference type="RefSeq" id="WP_336545697.1">
    <property type="nucleotide sequence ID" value="NZ_JBBBDM010000008.1"/>
</dbReference>